<evidence type="ECO:0000256" key="3">
    <source>
        <dbReference type="ARBA" id="ARBA00022691"/>
    </source>
</evidence>
<keyword evidence="7" id="KW-1185">Reference proteome</keyword>
<dbReference type="PANTHER" id="PTHR46402">
    <property type="entry name" value="SET AND MYND DOMAIN-CONTAINING PROTEIN 5"/>
    <property type="match status" value="1"/>
</dbReference>
<name>A0A7I8VBT0_9ANNE</name>
<dbReference type="PANTHER" id="PTHR46402:SF2">
    <property type="entry name" value="HISTONE-LYSINE N-TRIMETHYLTRANSFERASE SMYD5"/>
    <property type="match status" value="1"/>
</dbReference>
<protein>
    <submittedName>
        <fullName evidence="6">DgyrCDS2338</fullName>
    </submittedName>
</protein>
<evidence type="ECO:0000313" key="7">
    <source>
        <dbReference type="Proteomes" id="UP000549394"/>
    </source>
</evidence>
<dbReference type="SUPFAM" id="SSF82199">
    <property type="entry name" value="SET domain"/>
    <property type="match status" value="1"/>
</dbReference>
<evidence type="ECO:0000313" key="6">
    <source>
        <dbReference type="EMBL" id="CAD5113147.1"/>
    </source>
</evidence>
<dbReference type="Pfam" id="PF00856">
    <property type="entry name" value="SET"/>
    <property type="match status" value="1"/>
</dbReference>
<dbReference type="EMBL" id="CAJFCJ010000003">
    <property type="protein sequence ID" value="CAD5113147.1"/>
    <property type="molecule type" value="Genomic_DNA"/>
</dbReference>
<dbReference type="AlphaFoldDB" id="A0A7I8VBT0"/>
<comment type="caution">
    <text evidence="6">The sequence shown here is derived from an EMBL/GenBank/DDBJ whole genome shotgun (WGS) entry which is preliminary data.</text>
</comment>
<evidence type="ECO:0000259" key="5">
    <source>
        <dbReference type="PROSITE" id="PS50280"/>
    </source>
</evidence>
<keyword evidence="1" id="KW-0489">Methyltransferase</keyword>
<proteinExistence type="predicted"/>
<keyword evidence="3" id="KW-0949">S-adenosyl-L-methionine</keyword>
<dbReference type="GO" id="GO:0032259">
    <property type="term" value="P:methylation"/>
    <property type="evidence" value="ECO:0007669"/>
    <property type="project" value="UniProtKB-KW"/>
</dbReference>
<accession>A0A7I8VBT0</accession>
<feature type="region of interest" description="Disordered" evidence="4">
    <location>
        <begin position="366"/>
        <end position="386"/>
    </location>
</feature>
<evidence type="ECO:0000256" key="2">
    <source>
        <dbReference type="ARBA" id="ARBA00022679"/>
    </source>
</evidence>
<evidence type="ECO:0000256" key="1">
    <source>
        <dbReference type="ARBA" id="ARBA00022603"/>
    </source>
</evidence>
<dbReference type="SMART" id="SM00317">
    <property type="entry name" value="SET"/>
    <property type="match status" value="1"/>
</dbReference>
<dbReference type="Gene3D" id="2.170.270.10">
    <property type="entry name" value="SET domain"/>
    <property type="match status" value="1"/>
</dbReference>
<gene>
    <name evidence="6" type="ORF">DGYR_LOCUS2183</name>
</gene>
<evidence type="ECO:0000256" key="4">
    <source>
        <dbReference type="SAM" id="MobiDB-lite"/>
    </source>
</evidence>
<dbReference type="OrthoDB" id="438641at2759"/>
<dbReference type="Proteomes" id="UP000549394">
    <property type="component" value="Unassembled WGS sequence"/>
</dbReference>
<feature type="domain" description="SET" evidence="5">
    <location>
        <begin position="5"/>
        <end position="334"/>
    </location>
</feature>
<dbReference type="SUPFAM" id="SSF144232">
    <property type="entry name" value="HIT/MYND zinc finger-like"/>
    <property type="match status" value="1"/>
</dbReference>
<dbReference type="InterPro" id="IPR001214">
    <property type="entry name" value="SET_dom"/>
</dbReference>
<dbReference type="InterPro" id="IPR046341">
    <property type="entry name" value="SET_dom_sf"/>
</dbReference>
<organism evidence="6 7">
    <name type="scientific">Dimorphilus gyrociliatus</name>
    <dbReference type="NCBI Taxonomy" id="2664684"/>
    <lineage>
        <taxon>Eukaryota</taxon>
        <taxon>Metazoa</taxon>
        <taxon>Spiralia</taxon>
        <taxon>Lophotrochozoa</taxon>
        <taxon>Annelida</taxon>
        <taxon>Polychaeta</taxon>
        <taxon>Polychaeta incertae sedis</taxon>
        <taxon>Dinophilidae</taxon>
        <taxon>Dimorphilus</taxon>
    </lineage>
</organism>
<reference evidence="6 7" key="1">
    <citation type="submission" date="2020-08" db="EMBL/GenBank/DDBJ databases">
        <authorList>
            <person name="Hejnol A."/>
        </authorList>
    </citation>
    <scope>NUCLEOTIDE SEQUENCE [LARGE SCALE GENOMIC DNA]</scope>
</reference>
<dbReference type="GO" id="GO:0042799">
    <property type="term" value="F:histone H4K20 methyltransferase activity"/>
    <property type="evidence" value="ECO:0007669"/>
    <property type="project" value="TreeGrafter"/>
</dbReference>
<dbReference type="GO" id="GO:0045814">
    <property type="term" value="P:negative regulation of gene expression, epigenetic"/>
    <property type="evidence" value="ECO:0007669"/>
    <property type="project" value="TreeGrafter"/>
</dbReference>
<sequence length="386" mass="44407">MEGNLRYEKQYSESGKGKLLVARCFIPKGAEIFSEEPLISCQFAWNKLYKYKACDHCMKPLETAEENAKRLTNDPELALPFKEQCSVTKERHTQCQKCQAEYCSQECQTQAYQLYHRMLCDMLSSPSSSLNKLQEIWKNSHYPPETCNILLIARMIARIRQAENPKLMFQEFLSFVHDTSDQEQQYVHKLLGNQFSEIQTMVNSELREALFDEDLSEIFSIEGTQKFLCLIGRNGQGVGTSSFGTWVKNVEDLELPESDKTALDLLIDQIYEKMNEVNGHFLNCEGSGLYSLHSCCNHSCTPNAEVQFPYGNHTLQLVATKDIESGEEIEISYLDDCQLRRSKATRQQILLENYMFLCQCNKCTTDQDDETDESSDDDESDENMEN</sequence>
<dbReference type="PROSITE" id="PS50280">
    <property type="entry name" value="SET"/>
    <property type="match status" value="1"/>
</dbReference>
<keyword evidence="2" id="KW-0808">Transferase</keyword>